<evidence type="ECO:0000313" key="1">
    <source>
        <dbReference type="EMBL" id="HIX68079.1"/>
    </source>
</evidence>
<reference evidence="1" key="2">
    <citation type="submission" date="2021-04" db="EMBL/GenBank/DDBJ databases">
        <authorList>
            <person name="Gilroy R."/>
        </authorList>
    </citation>
    <scope>NUCLEOTIDE SEQUENCE</scope>
    <source>
        <strain evidence="1">CHK191-13928</strain>
    </source>
</reference>
<gene>
    <name evidence="1" type="ORF">H9735_08195</name>
</gene>
<protein>
    <submittedName>
        <fullName evidence="1">Uncharacterized protein</fullName>
    </submittedName>
</protein>
<dbReference type="EMBL" id="DXEM01000027">
    <property type="protein sequence ID" value="HIX68079.1"/>
    <property type="molecule type" value="Genomic_DNA"/>
</dbReference>
<proteinExistence type="predicted"/>
<name>A0A9D1WVN5_9FIRM</name>
<accession>A0A9D1WVN5</accession>
<reference evidence="1" key="1">
    <citation type="journal article" date="2021" name="PeerJ">
        <title>Extensive microbial diversity within the chicken gut microbiome revealed by metagenomics and culture.</title>
        <authorList>
            <person name="Gilroy R."/>
            <person name="Ravi A."/>
            <person name="Getino M."/>
            <person name="Pursley I."/>
            <person name="Horton D.L."/>
            <person name="Alikhan N.F."/>
            <person name="Baker D."/>
            <person name="Gharbi K."/>
            <person name="Hall N."/>
            <person name="Watson M."/>
            <person name="Adriaenssens E.M."/>
            <person name="Foster-Nyarko E."/>
            <person name="Jarju S."/>
            <person name="Secka A."/>
            <person name="Antonio M."/>
            <person name="Oren A."/>
            <person name="Chaudhuri R.R."/>
            <person name="La Ragione R."/>
            <person name="Hildebrand F."/>
            <person name="Pallen M.J."/>
        </authorList>
    </citation>
    <scope>NUCLEOTIDE SEQUENCE</scope>
    <source>
        <strain evidence="1">CHK191-13928</strain>
    </source>
</reference>
<dbReference type="Proteomes" id="UP000886721">
    <property type="component" value="Unassembled WGS sequence"/>
</dbReference>
<sequence>MKSLNDVIEKMEREIDTDNFIETMDHCIQEIEESGVGIRAAEPLLEFMERHPFADFGVPGSIVHFLETFYKKGYEEILLRSVKRRPTIHTIWMLNRVKNGAQEQQKYMNVLKEIVENKKIEKEIRETAEEFLD</sequence>
<evidence type="ECO:0000313" key="2">
    <source>
        <dbReference type="Proteomes" id="UP000886721"/>
    </source>
</evidence>
<organism evidence="1 2">
    <name type="scientific">Candidatus Anaerostipes excrementavium</name>
    <dbReference type="NCBI Taxonomy" id="2838463"/>
    <lineage>
        <taxon>Bacteria</taxon>
        <taxon>Bacillati</taxon>
        <taxon>Bacillota</taxon>
        <taxon>Clostridia</taxon>
        <taxon>Lachnospirales</taxon>
        <taxon>Lachnospiraceae</taxon>
        <taxon>Anaerostipes</taxon>
    </lineage>
</organism>
<dbReference type="AlphaFoldDB" id="A0A9D1WVN5"/>
<comment type="caution">
    <text evidence="1">The sequence shown here is derived from an EMBL/GenBank/DDBJ whole genome shotgun (WGS) entry which is preliminary data.</text>
</comment>